<sequence length="153" mass="17558">MEVGTTYRGAKGSRDRNVCTLELREESPKKGRPPEEIRSVLFDERVPKKVFKIGITQGAEHKAMLIWVLREYQNIFPWEPKHMPGVGPVVSVHRLYVDPYYDPVKQKKRAFSEEKGKAIREKVGKFLGANAIWKLLFPTWLANVVLVLKPNGT</sequence>
<dbReference type="InterPro" id="IPR043502">
    <property type="entry name" value="DNA/RNA_pol_sf"/>
</dbReference>
<organism evidence="1 2">
    <name type="scientific">Lithospermum erythrorhizon</name>
    <name type="common">Purple gromwell</name>
    <name type="synonym">Lithospermum officinale var. erythrorhizon</name>
    <dbReference type="NCBI Taxonomy" id="34254"/>
    <lineage>
        <taxon>Eukaryota</taxon>
        <taxon>Viridiplantae</taxon>
        <taxon>Streptophyta</taxon>
        <taxon>Embryophyta</taxon>
        <taxon>Tracheophyta</taxon>
        <taxon>Spermatophyta</taxon>
        <taxon>Magnoliopsida</taxon>
        <taxon>eudicotyledons</taxon>
        <taxon>Gunneridae</taxon>
        <taxon>Pentapetalae</taxon>
        <taxon>asterids</taxon>
        <taxon>lamiids</taxon>
        <taxon>Boraginales</taxon>
        <taxon>Boraginaceae</taxon>
        <taxon>Boraginoideae</taxon>
        <taxon>Lithospermeae</taxon>
        <taxon>Lithospermum</taxon>
    </lineage>
</organism>
<comment type="caution">
    <text evidence="1">The sequence shown here is derived from an EMBL/GenBank/DDBJ whole genome shotgun (WGS) entry which is preliminary data.</text>
</comment>
<proteinExistence type="predicted"/>
<gene>
    <name evidence="1" type="ORF">LIER_06665</name>
</gene>
<protein>
    <submittedName>
        <fullName evidence="1">Uncharacterized protein</fullName>
    </submittedName>
</protein>
<keyword evidence="2" id="KW-1185">Reference proteome</keyword>
<dbReference type="AlphaFoldDB" id="A0AAV3P562"/>
<evidence type="ECO:0000313" key="1">
    <source>
        <dbReference type="EMBL" id="GAA0146797.1"/>
    </source>
</evidence>
<dbReference type="SUPFAM" id="SSF56672">
    <property type="entry name" value="DNA/RNA polymerases"/>
    <property type="match status" value="1"/>
</dbReference>
<accession>A0AAV3P562</accession>
<name>A0AAV3P562_LITER</name>
<evidence type="ECO:0000313" key="2">
    <source>
        <dbReference type="Proteomes" id="UP001454036"/>
    </source>
</evidence>
<dbReference type="EMBL" id="BAABME010000985">
    <property type="protein sequence ID" value="GAA0146797.1"/>
    <property type="molecule type" value="Genomic_DNA"/>
</dbReference>
<reference evidence="1 2" key="1">
    <citation type="submission" date="2024-01" db="EMBL/GenBank/DDBJ databases">
        <title>The complete chloroplast genome sequence of Lithospermum erythrorhizon: insights into the phylogenetic relationship among Boraginaceae species and the maternal lineages of purple gromwells.</title>
        <authorList>
            <person name="Okada T."/>
            <person name="Watanabe K."/>
        </authorList>
    </citation>
    <scope>NUCLEOTIDE SEQUENCE [LARGE SCALE GENOMIC DNA]</scope>
</reference>
<dbReference type="Gene3D" id="3.10.10.10">
    <property type="entry name" value="HIV Type 1 Reverse Transcriptase, subunit A, domain 1"/>
    <property type="match status" value="1"/>
</dbReference>
<dbReference type="Proteomes" id="UP001454036">
    <property type="component" value="Unassembled WGS sequence"/>
</dbReference>